<gene>
    <name evidence="2" type="ORF">ACFO7U_02575</name>
</gene>
<organism evidence="2 3">
    <name type="scientific">Dietzia aurantiaca</name>
    <dbReference type="NCBI Taxonomy" id="983873"/>
    <lineage>
        <taxon>Bacteria</taxon>
        <taxon>Bacillati</taxon>
        <taxon>Actinomycetota</taxon>
        <taxon>Actinomycetes</taxon>
        <taxon>Mycobacteriales</taxon>
        <taxon>Dietziaceae</taxon>
        <taxon>Dietzia</taxon>
    </lineage>
</organism>
<evidence type="ECO:0000313" key="3">
    <source>
        <dbReference type="Proteomes" id="UP001595836"/>
    </source>
</evidence>
<dbReference type="NCBIfam" id="NF004530">
    <property type="entry name" value="PRK05877.1"/>
    <property type="match status" value="1"/>
</dbReference>
<dbReference type="Proteomes" id="UP001595836">
    <property type="component" value="Unassembled WGS sequence"/>
</dbReference>
<comment type="caution">
    <text evidence="2">The sequence shown here is derived from an EMBL/GenBank/DDBJ whole genome shotgun (WGS) entry which is preliminary data.</text>
</comment>
<feature type="domain" description="Chorismate-utilising enzyme C-terminal" evidence="1">
    <location>
        <begin position="171"/>
        <end position="415"/>
    </location>
</feature>
<evidence type="ECO:0000313" key="2">
    <source>
        <dbReference type="EMBL" id="MFC4753665.1"/>
    </source>
</evidence>
<keyword evidence="3" id="KW-1185">Reference proteome</keyword>
<evidence type="ECO:0000259" key="1">
    <source>
        <dbReference type="Pfam" id="PF00425"/>
    </source>
</evidence>
<dbReference type="EC" id="2.6.1.85" evidence="2"/>
<dbReference type="SUPFAM" id="SSF56322">
    <property type="entry name" value="ADC synthase"/>
    <property type="match status" value="1"/>
</dbReference>
<reference evidence="3" key="1">
    <citation type="journal article" date="2019" name="Int. J. Syst. Evol. Microbiol.">
        <title>The Global Catalogue of Microorganisms (GCM) 10K type strain sequencing project: providing services to taxonomists for standard genome sequencing and annotation.</title>
        <authorList>
            <consortium name="The Broad Institute Genomics Platform"/>
            <consortium name="The Broad Institute Genome Sequencing Center for Infectious Disease"/>
            <person name="Wu L."/>
            <person name="Ma J."/>
        </authorList>
    </citation>
    <scope>NUCLEOTIDE SEQUENCE [LARGE SCALE GENOMIC DNA]</scope>
    <source>
        <strain evidence="3">JCM 11882</strain>
    </source>
</reference>
<dbReference type="InterPro" id="IPR005801">
    <property type="entry name" value="ADC_synthase"/>
</dbReference>
<name>A0ABV9PL80_9ACTN</name>
<dbReference type="RefSeq" id="WP_344988118.1">
    <property type="nucleotide sequence ID" value="NZ_BAABCD010000005.1"/>
</dbReference>
<dbReference type="PRINTS" id="PR00095">
    <property type="entry name" value="ANTSNTHASEI"/>
</dbReference>
<dbReference type="Gene3D" id="3.60.120.10">
    <property type="entry name" value="Anthranilate synthase"/>
    <property type="match status" value="1"/>
</dbReference>
<sequence>MHTWAEVPPDPLRVLDACARRATHEGLPQPAALLGDWLGAAAVIAPSVELLPVASEHAFGDGSASADGDGLVVVDPSHSPAPAAESRYTLGFRSFPDVPIGARRLLPEAVSGRADGLLVLGHDGRWTARGDVPTPRDLGLGRFDDATDTVTNTVTNTDTAAAHLTWEAPDRRSHQAAVRECLEAIRAGEIYQACLSTRLDGRLHGEPLVLFSRLWRKTRARRAAFMTGPWGSVVSLSPETYLTRSGREVRSCPIKGTLPRAADPALLRGSVKDVAENIMIVDLVRHDLGRTAELGSVTVPELLAVHEAPGVWHLVSTVAARTGVPHDELVETTFPPASVTGTPKLRARGLIAGWEPRARGLHCGAIGIAGPDELDLSVAIRTLEIAPDGRCEFGVGGGITIDSDPDAEWDECVHKAAFTWGGGPAPW</sequence>
<dbReference type="InterPro" id="IPR019999">
    <property type="entry name" value="Anth_synth_I-like"/>
</dbReference>
<dbReference type="PANTHER" id="PTHR11236:SF50">
    <property type="entry name" value="AMINODEOXYCHORISMATE SYNTHASE COMPONENT 1"/>
    <property type="match status" value="1"/>
</dbReference>
<accession>A0ABV9PL80</accession>
<dbReference type="PANTHER" id="PTHR11236">
    <property type="entry name" value="AMINOBENZOATE/ANTHRANILATE SYNTHASE"/>
    <property type="match status" value="1"/>
</dbReference>
<keyword evidence="2" id="KW-0808">Transferase</keyword>
<dbReference type="Pfam" id="PF00425">
    <property type="entry name" value="Chorismate_bind"/>
    <property type="match status" value="1"/>
</dbReference>
<protein>
    <submittedName>
        <fullName evidence="2">Aminodeoxychorismate synthase component I</fullName>
        <ecNumber evidence="2">2.6.1.85</ecNumber>
    </submittedName>
</protein>
<proteinExistence type="predicted"/>
<dbReference type="GO" id="GO:0046820">
    <property type="term" value="F:4-amino-4-deoxychorismate synthase activity"/>
    <property type="evidence" value="ECO:0007669"/>
    <property type="project" value="UniProtKB-EC"/>
</dbReference>
<keyword evidence="2" id="KW-0032">Aminotransferase</keyword>
<dbReference type="EMBL" id="JBHSHP010000008">
    <property type="protein sequence ID" value="MFC4753665.1"/>
    <property type="molecule type" value="Genomic_DNA"/>
</dbReference>
<dbReference type="InterPro" id="IPR015890">
    <property type="entry name" value="Chorismate_C"/>
</dbReference>